<dbReference type="Gene3D" id="1.10.287.950">
    <property type="entry name" value="Methyl-accepting chemotaxis protein"/>
    <property type="match status" value="1"/>
</dbReference>
<dbReference type="SUPFAM" id="SSF58104">
    <property type="entry name" value="Methyl-accepting chemotaxis protein (MCP) signaling domain"/>
    <property type="match status" value="1"/>
</dbReference>
<dbReference type="EMBL" id="JAEKFT010000010">
    <property type="protein sequence ID" value="MBT0961579.1"/>
    <property type="molecule type" value="Genomic_DNA"/>
</dbReference>
<keyword evidence="6 10" id="KW-0472">Membrane</keyword>
<keyword evidence="14" id="KW-1185">Reference proteome</keyword>
<comment type="similarity">
    <text evidence="8">Belongs to the methyl-accepting chemotaxis (MCP) protein family.</text>
</comment>
<dbReference type="CDD" id="cd06225">
    <property type="entry name" value="HAMP"/>
    <property type="match status" value="1"/>
</dbReference>
<proteinExistence type="inferred from homology"/>
<evidence type="ECO:0000256" key="5">
    <source>
        <dbReference type="ARBA" id="ARBA00022989"/>
    </source>
</evidence>
<dbReference type="FunFam" id="1.10.287.950:FF:000001">
    <property type="entry name" value="Methyl-accepting chemotaxis sensory transducer"/>
    <property type="match status" value="1"/>
</dbReference>
<evidence type="ECO:0000256" key="4">
    <source>
        <dbReference type="ARBA" id="ARBA00022692"/>
    </source>
</evidence>
<comment type="caution">
    <text evidence="13">The sequence shown here is derived from an EMBL/GenBank/DDBJ whole genome shotgun (WGS) entry which is preliminary data.</text>
</comment>
<gene>
    <name evidence="13" type="ORF">I8J34_10395</name>
</gene>
<organism evidence="13 14">
    <name type="scientific">Denitromonas iodatirespirans</name>
    <dbReference type="NCBI Taxonomy" id="2795389"/>
    <lineage>
        <taxon>Bacteria</taxon>
        <taxon>Pseudomonadati</taxon>
        <taxon>Pseudomonadota</taxon>
        <taxon>Betaproteobacteria</taxon>
        <taxon>Rhodocyclales</taxon>
        <taxon>Zoogloeaceae</taxon>
        <taxon>Denitromonas</taxon>
    </lineage>
</organism>
<evidence type="ECO:0000256" key="8">
    <source>
        <dbReference type="ARBA" id="ARBA00029447"/>
    </source>
</evidence>
<dbReference type="Pfam" id="PF02743">
    <property type="entry name" value="dCache_1"/>
    <property type="match status" value="1"/>
</dbReference>
<dbReference type="AlphaFoldDB" id="A0A944DMX4"/>
<evidence type="ECO:0000256" key="2">
    <source>
        <dbReference type="ARBA" id="ARBA00022475"/>
    </source>
</evidence>
<feature type="domain" description="HAMP" evidence="12">
    <location>
        <begin position="320"/>
        <end position="374"/>
    </location>
</feature>
<name>A0A944DMX4_DENI1</name>
<keyword evidence="7 9" id="KW-0807">Transducer</keyword>
<evidence type="ECO:0000259" key="11">
    <source>
        <dbReference type="PROSITE" id="PS50111"/>
    </source>
</evidence>
<dbReference type="GO" id="GO:0005886">
    <property type="term" value="C:plasma membrane"/>
    <property type="evidence" value="ECO:0007669"/>
    <property type="project" value="UniProtKB-SubCell"/>
</dbReference>
<keyword evidence="4 10" id="KW-0812">Transmembrane</keyword>
<evidence type="ECO:0000256" key="3">
    <source>
        <dbReference type="ARBA" id="ARBA00022500"/>
    </source>
</evidence>
<protein>
    <submittedName>
        <fullName evidence="13">Methyl-accepting chemotaxis protein</fullName>
    </submittedName>
</protein>
<evidence type="ECO:0000259" key="12">
    <source>
        <dbReference type="PROSITE" id="PS50885"/>
    </source>
</evidence>
<evidence type="ECO:0000256" key="1">
    <source>
        <dbReference type="ARBA" id="ARBA00004651"/>
    </source>
</evidence>
<dbReference type="Proteomes" id="UP000694660">
    <property type="component" value="Unassembled WGS sequence"/>
</dbReference>
<dbReference type="Gene3D" id="3.30.450.20">
    <property type="entry name" value="PAS domain"/>
    <property type="match status" value="2"/>
</dbReference>
<dbReference type="InterPro" id="IPR004089">
    <property type="entry name" value="MCPsignal_dom"/>
</dbReference>
<dbReference type="SMART" id="SM00283">
    <property type="entry name" value="MA"/>
    <property type="match status" value="1"/>
</dbReference>
<dbReference type="InterPro" id="IPR033479">
    <property type="entry name" value="dCache_1"/>
</dbReference>
<feature type="domain" description="Methyl-accepting transducer" evidence="11">
    <location>
        <begin position="379"/>
        <end position="615"/>
    </location>
</feature>
<dbReference type="Pfam" id="PF00672">
    <property type="entry name" value="HAMP"/>
    <property type="match status" value="1"/>
</dbReference>
<accession>A0A944DMX4</accession>
<dbReference type="RefSeq" id="WP_214361337.1">
    <property type="nucleotide sequence ID" value="NZ_JAEKFT010000010.1"/>
</dbReference>
<comment type="subcellular location">
    <subcellularLocation>
        <location evidence="1">Cell membrane</location>
        <topology evidence="1">Multi-pass membrane protein</topology>
    </subcellularLocation>
</comment>
<dbReference type="SMART" id="SM00304">
    <property type="entry name" value="HAMP"/>
    <property type="match status" value="1"/>
</dbReference>
<evidence type="ECO:0000256" key="7">
    <source>
        <dbReference type="ARBA" id="ARBA00023224"/>
    </source>
</evidence>
<keyword evidence="3" id="KW-0145">Chemotaxis</keyword>
<dbReference type="GO" id="GO:0007165">
    <property type="term" value="P:signal transduction"/>
    <property type="evidence" value="ECO:0007669"/>
    <property type="project" value="UniProtKB-KW"/>
</dbReference>
<keyword evidence="2" id="KW-1003">Cell membrane</keyword>
<dbReference type="PANTHER" id="PTHR32089">
    <property type="entry name" value="METHYL-ACCEPTING CHEMOTAXIS PROTEIN MCPB"/>
    <property type="match status" value="1"/>
</dbReference>
<dbReference type="PROSITE" id="PS50111">
    <property type="entry name" value="CHEMOTAXIS_TRANSDUC_2"/>
    <property type="match status" value="1"/>
</dbReference>
<dbReference type="Pfam" id="PF00015">
    <property type="entry name" value="MCPsignal"/>
    <property type="match status" value="1"/>
</dbReference>
<evidence type="ECO:0000313" key="14">
    <source>
        <dbReference type="Proteomes" id="UP000694660"/>
    </source>
</evidence>
<dbReference type="PROSITE" id="PS50885">
    <property type="entry name" value="HAMP"/>
    <property type="match status" value="1"/>
</dbReference>
<dbReference type="GO" id="GO:0006935">
    <property type="term" value="P:chemotaxis"/>
    <property type="evidence" value="ECO:0007669"/>
    <property type="project" value="UniProtKB-KW"/>
</dbReference>
<evidence type="ECO:0000256" key="10">
    <source>
        <dbReference type="SAM" id="Phobius"/>
    </source>
</evidence>
<evidence type="ECO:0000256" key="6">
    <source>
        <dbReference type="ARBA" id="ARBA00023136"/>
    </source>
</evidence>
<reference evidence="14" key="1">
    <citation type="journal article" date="2022" name="ISME J.">
        <title>Genetic and phylogenetic analysis of dissimilatory iodate-reducing bacteria identifies potential niches across the world's oceans.</title>
        <authorList>
            <person name="Reyes-Umana V."/>
            <person name="Henning Z."/>
            <person name="Lee K."/>
            <person name="Barnum T.P."/>
            <person name="Coates J.D."/>
        </authorList>
    </citation>
    <scope>NUCLEOTIDE SEQUENCE [LARGE SCALE GENOMIC DNA]</scope>
    <source>
        <strain evidence="14">IR12</strain>
    </source>
</reference>
<feature type="transmembrane region" description="Helical" evidence="10">
    <location>
        <begin position="297"/>
        <end position="317"/>
    </location>
</feature>
<evidence type="ECO:0000313" key="13">
    <source>
        <dbReference type="EMBL" id="MBT0961579.1"/>
    </source>
</evidence>
<evidence type="ECO:0000256" key="9">
    <source>
        <dbReference type="PROSITE-ProRule" id="PRU00284"/>
    </source>
</evidence>
<sequence>MRIRTKLVLWFMGVATLPAVLIAAIVVGNLRESAEDNFRESSQREILQIDNTLSTYFDSIARNVRYVATSGLATASDDSIANYLAPGDVAMKPSAAGGIEAELFAFFDQFAKAQGGHAYVYLGTKDGGYVQWPEGTIKGPYDPRTRPWYQAAVKNPGKPTRTAAYYWEPDDAVIVSTVMTVDNRLGQQGGVLGMDVSLGALTDIVRNIRFGSTGYLMLLEDSGNILVDAKRPEHNFKNIGEIDAEYQPLADAGGNATRVVLDGTPYMVVQHTSKALGWRFIGLIEQGEVMQAANRTITWLIVVIVATAALFSILGGIGARYMVQPIGAVSQSLKAIAEGGGDLTSTLPVKGKDELADLSSWFNQFLSSIRGLVGQIKSAATGVISSSGNATALANKMNEVSTRQGHAVSMVSSAFNEMATAANDVANSCSRAADAADRGYAEAQDGKVKVDQAVVAVNALDTEIQHSVTAMGQLEADSKDIDKILANIIAIAEQTNLLALNAAIEAARAGEQGRGFAVVADEVRKLAQRTADSTTEITDVLRQLDSRTQDVSARLTASSTATQSTVASIALVRDAFEKVLVSVDSVREMNLHIATATEEQRHVAEEISQHVAAVDSDTIEVGKMAQQIQATSESLVDLSKQLTDAVGAFRT</sequence>
<keyword evidence="5 10" id="KW-1133">Transmembrane helix</keyword>
<dbReference type="PANTHER" id="PTHR32089:SF119">
    <property type="entry name" value="METHYL-ACCEPTING CHEMOTAXIS PROTEIN CTPL"/>
    <property type="match status" value="1"/>
</dbReference>
<dbReference type="CDD" id="cd11386">
    <property type="entry name" value="MCP_signal"/>
    <property type="match status" value="1"/>
</dbReference>
<dbReference type="InterPro" id="IPR003660">
    <property type="entry name" value="HAMP_dom"/>
</dbReference>